<evidence type="ECO:0000313" key="3">
    <source>
        <dbReference type="EMBL" id="PSR29134.1"/>
    </source>
</evidence>
<reference evidence="3 4" key="1">
    <citation type="journal article" date="2014" name="BMC Genomics">
        <title>Comparison of environmental and isolate Sulfobacillus genomes reveals diverse carbon, sulfur, nitrogen, and hydrogen metabolisms.</title>
        <authorList>
            <person name="Justice N.B."/>
            <person name="Norman A."/>
            <person name="Brown C.T."/>
            <person name="Singh A."/>
            <person name="Thomas B.C."/>
            <person name="Banfield J.F."/>
        </authorList>
    </citation>
    <scope>NUCLEOTIDE SEQUENCE [LARGE SCALE GENOMIC DNA]</scope>
    <source>
        <strain evidence="3">AMDSBA1</strain>
    </source>
</reference>
<feature type="domain" description="Hemerythrin-like" evidence="2">
    <location>
        <begin position="13"/>
        <end position="133"/>
    </location>
</feature>
<feature type="region of interest" description="Disordered" evidence="1">
    <location>
        <begin position="137"/>
        <end position="159"/>
    </location>
</feature>
<evidence type="ECO:0000259" key="2">
    <source>
        <dbReference type="Pfam" id="PF01814"/>
    </source>
</evidence>
<dbReference type="Proteomes" id="UP000242699">
    <property type="component" value="Unassembled WGS sequence"/>
</dbReference>
<comment type="caution">
    <text evidence="3">The sequence shown here is derived from an EMBL/GenBank/DDBJ whole genome shotgun (WGS) entry which is preliminary data.</text>
</comment>
<dbReference type="Gene3D" id="1.20.120.520">
    <property type="entry name" value="nmb1532 protein domain like"/>
    <property type="match status" value="1"/>
</dbReference>
<protein>
    <recommendedName>
        <fullName evidence="2">Hemerythrin-like domain-containing protein</fullName>
    </recommendedName>
</protein>
<dbReference type="EMBL" id="PXYT01000017">
    <property type="protein sequence ID" value="PSR29134.1"/>
    <property type="molecule type" value="Genomic_DNA"/>
</dbReference>
<evidence type="ECO:0000256" key="1">
    <source>
        <dbReference type="SAM" id="MobiDB-lite"/>
    </source>
</evidence>
<dbReference type="AlphaFoldDB" id="A0A2T2X3R3"/>
<gene>
    <name evidence="3" type="ORF">C7B43_08995</name>
</gene>
<sequence length="159" mass="18145">MDVFEKERGIMNAITMLTDDHQKLRPFLRKLAQSCHEQSEQEVNTALDMAKAALTGELDRHIDLEDTLVFPLLAQSIGSEMVQTFIDDHRQIQSIRDQLYSADSLMRRSLTLALDGMLQDHLDREENMLFPAAESQMAPETLELEPNEHIMPPDNDKGP</sequence>
<proteinExistence type="predicted"/>
<dbReference type="Pfam" id="PF01814">
    <property type="entry name" value="Hemerythrin"/>
    <property type="match status" value="1"/>
</dbReference>
<name>A0A2T2X3R3_9FIRM</name>
<organism evidence="3 4">
    <name type="scientific">Sulfobacillus benefaciens</name>
    <dbReference type="NCBI Taxonomy" id="453960"/>
    <lineage>
        <taxon>Bacteria</taxon>
        <taxon>Bacillati</taxon>
        <taxon>Bacillota</taxon>
        <taxon>Clostridia</taxon>
        <taxon>Eubacteriales</taxon>
        <taxon>Clostridiales Family XVII. Incertae Sedis</taxon>
        <taxon>Sulfobacillus</taxon>
    </lineage>
</organism>
<dbReference type="InterPro" id="IPR012312">
    <property type="entry name" value="Hemerythrin-like"/>
</dbReference>
<accession>A0A2T2X3R3</accession>
<evidence type="ECO:0000313" key="4">
    <source>
        <dbReference type="Proteomes" id="UP000242699"/>
    </source>
</evidence>